<keyword evidence="4" id="KW-0698">rRNA processing</keyword>
<evidence type="ECO:0000256" key="1">
    <source>
        <dbReference type="ARBA" id="ARBA00004123"/>
    </source>
</evidence>
<dbReference type="FunFam" id="1.25.40.1050:FF:000002">
    <property type="entry name" value="5'-3' exoribonuclease"/>
    <property type="match status" value="1"/>
</dbReference>
<evidence type="ECO:0000313" key="21">
    <source>
        <dbReference type="Proteomes" id="UP000002605"/>
    </source>
</evidence>
<proteinExistence type="inferred from homology"/>
<dbReference type="GO" id="GO:0004534">
    <property type="term" value="F:5'-3' RNA exonuclease activity"/>
    <property type="evidence" value="ECO:0007669"/>
    <property type="project" value="UniProtKB-UniRule"/>
</dbReference>
<evidence type="ECO:0000313" key="19">
    <source>
        <dbReference type="CGD" id="CAL0000169549"/>
    </source>
</evidence>
<sequence length="978" mass="112752">MGVPALFRWLSRKYPKIISPVVEEEDHEIGGAKYENPNPNGETDNLYLDMNGIVHPCSHPEHKKPPETEDEMFLDIFKYTDRVLMMARPRKVLMIAVDGVAPRAKMNQQRARRFRAAKDAELKAKQLEIEVKERELRGEIINDAIKGKKQWDSNAITPGTPFMDRLAEALRYWVAYKLSSDPGWANLQVIISDATVPGEGEHKLMSFIRSQRSDPQYDPNTKHCIYGLDADLIFLGLATHEPHFRVLREDVFATQDKKFTIKDQIAEANSNDGDVVAKDDRKPFLWLHVNVLREYLQVELFTPRMSFPFELERAIDDWVFLCFFAGNDFLPHLPSLDVRDNGIDTLVQCWKRSLPILKDYVTCDGKLNLKSVEVLMSNLAYKESEIFKNKHAAEQRREENNKRRKLAQEQDRALKRIYSSQVSKGKDKAPLTADVNMPLMDTSGQIVEGYANLSNSDIVQNRAILTKANLANSDAAAELKKLIDSKKTQVTVVQDQIATDSSANSETTTSESELEENQSDNSLKRKLESEEKDNKQTQSDDIKLWEPGYNKRYYEAKFHCQSDEEIEQTKRDVVRHYVEGIAWVALYYYQGCPSWNWYFPYHYAPFAADFTNLEELFPEGVKFKLGEPFRPFEQLMSVLPAASGHTLPQVFRDLMSNPDSEIIDFYPEEFEIDMNGKKMSWQGIPLLPFIDEKRLLDAVQKKYELLTPDEISRNTNKEAELFISPANKNFSKFSETLYKENANEVVFKYAKSGLSGKIFKLATFNPEGVFNFPLNEGHMPNVNSSDYFQAIYHFPKTKTGKSMILNGHIAPLPALTTADKNDLVYQLDKFNNNRRNGGRFNSTQDNSDYINKGPAGKELYKTYSMRRGGYRSYLQFLTSGHHPDHHQSRNNSQYSSYGQQKSYNAQGSYNQQGYYNQQGNYNQQGRYNQQGNYNQQGRYNQQGQYNQYRSNTQRFNNQNYNQSSNNTRSGYLPPRPPR</sequence>
<reference evidence="20 21" key="1">
    <citation type="journal article" date="2009" name="Genome Res.">
        <title>Comparative genomics of the fungal pathogens Candida dubliniensis and Candida albicans.</title>
        <authorList>
            <person name="Jackson A.P."/>
            <person name="Gamble J.A."/>
            <person name="Yeomans T."/>
            <person name="Moran G.P."/>
            <person name="Saunders D."/>
            <person name="Harris D."/>
            <person name="Aslett M."/>
            <person name="Barrell J.F."/>
            <person name="Butler G."/>
            <person name="Citiulo F."/>
            <person name="Coleman D.C."/>
            <person name="de Groot P.W.J."/>
            <person name="Goodwin T.J."/>
            <person name="Quail M.A."/>
            <person name="McQuillan J."/>
            <person name="Munro C.A."/>
            <person name="Pain A."/>
            <person name="Poulter R.T."/>
            <person name="Rajandream M.A."/>
            <person name="Renauld H."/>
            <person name="Spiering M.J."/>
            <person name="Tivey A."/>
            <person name="Gow N.A.R."/>
            <person name="Barrell B."/>
            <person name="Sullivan D.J."/>
            <person name="Berriman M."/>
        </authorList>
    </citation>
    <scope>NUCLEOTIDE SEQUENCE [LARGE SCALE GENOMIC DNA]</scope>
    <source>
        <strain evidence="21">CD36 / ATCC MYA-646 / CBS 7987 / NCPF 3949 / NRRL Y-17841</strain>
    </source>
</reference>
<dbReference type="CGD" id="CAL0000169549">
    <property type="gene designation" value="Cd36_41070"/>
</dbReference>
<feature type="domain" description="Xrn1 N-terminal" evidence="17">
    <location>
        <begin position="1"/>
        <end position="250"/>
    </location>
</feature>
<keyword evidence="3" id="KW-0806">Transcription termination</keyword>
<evidence type="ECO:0000256" key="15">
    <source>
        <dbReference type="SAM" id="Coils"/>
    </source>
</evidence>
<keyword evidence="9" id="KW-0805">Transcription regulation</keyword>
<evidence type="ECO:0000256" key="3">
    <source>
        <dbReference type="ARBA" id="ARBA00022472"/>
    </source>
</evidence>
<dbReference type="HOGENOM" id="CLU_006038_1_1_1"/>
<evidence type="ECO:0000259" key="17">
    <source>
        <dbReference type="Pfam" id="PF03159"/>
    </source>
</evidence>
<dbReference type="OrthoDB" id="28245at2759"/>
<dbReference type="PANTHER" id="PTHR12341:SF41">
    <property type="entry name" value="5'-3' EXORIBONUCLEASE 2"/>
    <property type="match status" value="1"/>
</dbReference>
<feature type="domain" description="Xrn1 helical" evidence="18">
    <location>
        <begin position="309"/>
        <end position="819"/>
    </location>
</feature>
<evidence type="ECO:0000259" key="18">
    <source>
        <dbReference type="Pfam" id="PF17846"/>
    </source>
</evidence>
<accession>B9WFH3</accession>
<dbReference type="RefSeq" id="XP_002419777.1">
    <property type="nucleotide sequence ID" value="XM_002419732.1"/>
</dbReference>
<keyword evidence="21" id="KW-1185">Reference proteome</keyword>
<dbReference type="Gene3D" id="3.40.50.12390">
    <property type="match status" value="2"/>
</dbReference>
<evidence type="ECO:0000256" key="9">
    <source>
        <dbReference type="ARBA" id="ARBA00023015"/>
    </source>
</evidence>
<comment type="similarity">
    <text evidence="2 14">Belongs to the 5'-3' exonuclease family. XRN2/RAT1 subfamily.</text>
</comment>
<dbReference type="Gene3D" id="1.25.40.1050">
    <property type="match status" value="1"/>
</dbReference>
<comment type="subunit">
    <text evidence="13">Interacts with RAI1; the interaction is direct, stabilizes RAT1 protein structure and may stimulate its exoribonuclease activity. The interaction also stimulates RAI1 pyrophosphohydrolase activity, probably by recruiting it to mRNA substrates.</text>
</comment>
<keyword evidence="8 14" id="KW-0269">Exonuclease</keyword>
<dbReference type="KEGG" id="cdu:CD36_41070"/>
<evidence type="ECO:0000256" key="11">
    <source>
        <dbReference type="ARBA" id="ARBA00023242"/>
    </source>
</evidence>
<dbReference type="GeneID" id="8047380"/>
<dbReference type="Proteomes" id="UP000002605">
    <property type="component" value="Chromosome 4"/>
</dbReference>
<evidence type="ECO:0000256" key="13">
    <source>
        <dbReference type="ARBA" id="ARBA00046943"/>
    </source>
</evidence>
<feature type="region of interest" description="Disordered" evidence="16">
    <location>
        <begin position="955"/>
        <end position="978"/>
    </location>
</feature>
<evidence type="ECO:0000256" key="16">
    <source>
        <dbReference type="SAM" id="MobiDB-lite"/>
    </source>
</evidence>
<dbReference type="GO" id="GO:0003723">
    <property type="term" value="F:RNA binding"/>
    <property type="evidence" value="ECO:0007669"/>
    <property type="project" value="TreeGrafter"/>
</dbReference>
<comment type="function">
    <text evidence="14">Possesses 5'-&gt;3' exoribonuclease activity. May promote termination of transcription by RNA polymerase II.</text>
</comment>
<dbReference type="GO" id="GO:0006353">
    <property type="term" value="P:DNA-templated transcription termination"/>
    <property type="evidence" value="ECO:0007669"/>
    <property type="project" value="UniProtKB-KW"/>
</dbReference>
<feature type="coiled-coil region" evidence="15">
    <location>
        <begin position="389"/>
        <end position="416"/>
    </location>
</feature>
<dbReference type="EMBL" id="FM992691">
    <property type="protein sequence ID" value="CAX41992.1"/>
    <property type="molecule type" value="Genomic_DNA"/>
</dbReference>
<evidence type="ECO:0000256" key="8">
    <source>
        <dbReference type="ARBA" id="ARBA00022839"/>
    </source>
</evidence>
<comment type="subcellular location">
    <subcellularLocation>
        <location evidence="1">Nucleus</location>
    </subcellularLocation>
</comment>
<dbReference type="VEuPathDB" id="FungiDB:CD36_41070"/>
<evidence type="ECO:0000256" key="12">
    <source>
        <dbReference type="ARBA" id="ARBA00046137"/>
    </source>
</evidence>
<dbReference type="InterPro" id="IPR017151">
    <property type="entry name" value="Xrn2/3/4"/>
</dbReference>
<feature type="compositionally biased region" description="Low complexity" evidence="16">
    <location>
        <begin position="955"/>
        <end position="966"/>
    </location>
</feature>
<evidence type="ECO:0000256" key="2">
    <source>
        <dbReference type="ARBA" id="ARBA00006994"/>
    </source>
</evidence>
<dbReference type="InterPro" id="IPR027073">
    <property type="entry name" value="5_3_exoribonuclease"/>
</dbReference>
<feature type="compositionally biased region" description="Low complexity" evidence="16">
    <location>
        <begin position="889"/>
        <end position="937"/>
    </location>
</feature>
<keyword evidence="10" id="KW-0804">Transcription</keyword>
<organism evidence="20 21">
    <name type="scientific">Candida dubliniensis (strain CD36 / ATCC MYA-646 / CBS 7987 / NCPF 3949 / NRRL Y-17841)</name>
    <name type="common">Yeast</name>
    <dbReference type="NCBI Taxonomy" id="573826"/>
    <lineage>
        <taxon>Eukaryota</taxon>
        <taxon>Fungi</taxon>
        <taxon>Dikarya</taxon>
        <taxon>Ascomycota</taxon>
        <taxon>Saccharomycotina</taxon>
        <taxon>Pichiomycetes</taxon>
        <taxon>Debaryomycetaceae</taxon>
        <taxon>Candida/Lodderomyces clade</taxon>
        <taxon>Candida</taxon>
    </lineage>
</organism>
<protein>
    <recommendedName>
        <fullName evidence="14">5'-3' exoribonuclease</fullName>
        <ecNumber evidence="14">3.1.13.-</ecNumber>
    </recommendedName>
</protein>
<keyword evidence="5 14" id="KW-0507">mRNA processing</keyword>
<evidence type="ECO:0000256" key="7">
    <source>
        <dbReference type="ARBA" id="ARBA00022801"/>
    </source>
</evidence>
<dbReference type="FunFam" id="3.40.50.12390:FF:000005">
    <property type="entry name" value="5'-3' exoribonuclease 2"/>
    <property type="match status" value="1"/>
</dbReference>
<dbReference type="EC" id="3.1.13.-" evidence="14"/>
<dbReference type="InterPro" id="IPR004859">
    <property type="entry name" value="Xrn1_N"/>
</dbReference>
<feature type="compositionally biased region" description="Basic and acidic residues" evidence="16">
    <location>
        <begin position="522"/>
        <end position="541"/>
    </location>
</feature>
<evidence type="ECO:0000256" key="4">
    <source>
        <dbReference type="ARBA" id="ARBA00022552"/>
    </source>
</evidence>
<keyword evidence="7 14" id="KW-0378">Hydrolase</keyword>
<feature type="region of interest" description="Disordered" evidence="16">
    <location>
        <begin position="878"/>
        <end position="937"/>
    </location>
</feature>
<dbReference type="GO" id="GO:0000956">
    <property type="term" value="P:nuclear-transcribed mRNA catabolic process"/>
    <property type="evidence" value="ECO:0007669"/>
    <property type="project" value="TreeGrafter"/>
</dbReference>
<dbReference type="PANTHER" id="PTHR12341">
    <property type="entry name" value="5'-&gt;3' EXORIBONUCLEASE"/>
    <property type="match status" value="1"/>
</dbReference>
<feature type="region of interest" description="Disordered" evidence="16">
    <location>
        <begin position="831"/>
        <end position="855"/>
    </location>
</feature>
<dbReference type="PIRSF" id="PIRSF037239">
    <property type="entry name" value="Exonuclease_Xrn2"/>
    <property type="match status" value="1"/>
</dbReference>
<comment type="function">
    <text evidence="12">Possesses 5'-&gt;3' exoribonuclease activity. Required for the processing of nuclear mRNA and rRNA precursors. May promote the termination of transcription by RNA polymerase II. Essential for vegetative cell growth and chromosome segregation.</text>
</comment>
<evidence type="ECO:0000256" key="10">
    <source>
        <dbReference type="ARBA" id="ARBA00023163"/>
    </source>
</evidence>
<dbReference type="eggNOG" id="KOG2044">
    <property type="taxonomic scope" value="Eukaryota"/>
</dbReference>
<dbReference type="Pfam" id="PF03159">
    <property type="entry name" value="XRN_N"/>
    <property type="match status" value="1"/>
</dbReference>
<keyword evidence="15" id="KW-0175">Coiled coil</keyword>
<dbReference type="AlphaFoldDB" id="B9WFH3"/>
<name>B9WFH3_CANDC</name>
<dbReference type="GO" id="GO:0005634">
    <property type="term" value="C:nucleus"/>
    <property type="evidence" value="ECO:0007669"/>
    <property type="project" value="UniProtKB-SubCell"/>
</dbReference>
<feature type="region of interest" description="Disordered" evidence="16">
    <location>
        <begin position="497"/>
        <end position="541"/>
    </location>
</feature>
<evidence type="ECO:0000256" key="14">
    <source>
        <dbReference type="PIRNR" id="PIRNR037239"/>
    </source>
</evidence>
<dbReference type="Pfam" id="PF17846">
    <property type="entry name" value="XRN_M"/>
    <property type="match status" value="1"/>
</dbReference>
<evidence type="ECO:0000313" key="20">
    <source>
        <dbReference type="EMBL" id="CAX41992.1"/>
    </source>
</evidence>
<gene>
    <name evidence="19" type="ordered locus">Cd36_41070</name>
    <name evidence="20" type="ORF">CD36_41070</name>
</gene>
<dbReference type="InterPro" id="IPR041412">
    <property type="entry name" value="Xrn1_helical"/>
</dbReference>
<dbReference type="CDD" id="cd18673">
    <property type="entry name" value="PIN_XRN1-2-like"/>
    <property type="match status" value="1"/>
</dbReference>
<keyword evidence="6 14" id="KW-0540">Nuclease</keyword>
<evidence type="ECO:0000256" key="5">
    <source>
        <dbReference type="ARBA" id="ARBA00022664"/>
    </source>
</evidence>
<keyword evidence="11" id="KW-0539">Nucleus</keyword>
<dbReference type="GO" id="GO:0006397">
    <property type="term" value="P:mRNA processing"/>
    <property type="evidence" value="ECO:0007669"/>
    <property type="project" value="UniProtKB-UniRule"/>
</dbReference>
<feature type="compositionally biased region" description="Low complexity" evidence="16">
    <location>
        <begin position="499"/>
        <end position="511"/>
    </location>
</feature>
<dbReference type="GO" id="GO:0006364">
    <property type="term" value="P:rRNA processing"/>
    <property type="evidence" value="ECO:0007669"/>
    <property type="project" value="UniProtKB-KW"/>
</dbReference>
<evidence type="ECO:0000256" key="6">
    <source>
        <dbReference type="ARBA" id="ARBA00022722"/>
    </source>
</evidence>